<accession>A0AAW1RA17</accession>
<keyword evidence="3" id="KW-1185">Reference proteome</keyword>
<gene>
    <name evidence="2" type="ORF">WJX81_005051</name>
</gene>
<name>A0AAW1RA17_9CHLO</name>
<reference evidence="2 3" key="1">
    <citation type="journal article" date="2024" name="Nat. Commun.">
        <title>Phylogenomics reveals the evolutionary origins of lichenization in chlorophyte algae.</title>
        <authorList>
            <person name="Puginier C."/>
            <person name="Libourel C."/>
            <person name="Otte J."/>
            <person name="Skaloud P."/>
            <person name="Haon M."/>
            <person name="Grisel S."/>
            <person name="Petersen M."/>
            <person name="Berrin J.G."/>
            <person name="Delaux P.M."/>
            <person name="Dal Grande F."/>
            <person name="Keller J."/>
        </authorList>
    </citation>
    <scope>NUCLEOTIDE SEQUENCE [LARGE SCALE GENOMIC DNA]</scope>
    <source>
        <strain evidence="2 3">SAG 245.80</strain>
    </source>
</reference>
<dbReference type="AlphaFoldDB" id="A0AAW1RA17"/>
<evidence type="ECO:0000313" key="3">
    <source>
        <dbReference type="Proteomes" id="UP001445335"/>
    </source>
</evidence>
<organism evidence="2 3">
    <name type="scientific">Elliptochloris bilobata</name>
    <dbReference type="NCBI Taxonomy" id="381761"/>
    <lineage>
        <taxon>Eukaryota</taxon>
        <taxon>Viridiplantae</taxon>
        <taxon>Chlorophyta</taxon>
        <taxon>core chlorophytes</taxon>
        <taxon>Trebouxiophyceae</taxon>
        <taxon>Trebouxiophyceae incertae sedis</taxon>
        <taxon>Elliptochloris clade</taxon>
        <taxon>Elliptochloris</taxon>
    </lineage>
</organism>
<dbReference type="PANTHER" id="PTHR33874">
    <property type="entry name" value="RING FINGER PROTEIN"/>
    <property type="match status" value="1"/>
</dbReference>
<dbReference type="EMBL" id="JALJOU010000050">
    <property type="protein sequence ID" value="KAK9830611.1"/>
    <property type="molecule type" value="Genomic_DNA"/>
</dbReference>
<sequence length="241" mass="26263">MAARDATSARDDERLQEVLDRNRAGLEQAGHSQAATSWLKPSLESDKGTDQVYSLLQRHVERDAFVKQLELAKVVQNTGGASAGEHGCEVLREAWWEPPAGEGGPSHAGDPAVADAGFTEVTHEAAAGAEGEALDSYVVVDREDVLEAMGAFIAAYLAALPEAENLQPAQLQSALKQAFKELRKSRVRRLWDMGRMIYRLTAFSYGAFSVYENPWLVRAVLAALWTASRVILRTALTGLIL</sequence>
<evidence type="ECO:0000256" key="1">
    <source>
        <dbReference type="SAM" id="MobiDB-lite"/>
    </source>
</evidence>
<feature type="region of interest" description="Disordered" evidence="1">
    <location>
        <begin position="1"/>
        <end position="45"/>
    </location>
</feature>
<protein>
    <submittedName>
        <fullName evidence="2">Uncharacterized protein</fullName>
    </submittedName>
</protein>
<proteinExistence type="predicted"/>
<feature type="compositionally biased region" description="Basic and acidic residues" evidence="1">
    <location>
        <begin position="7"/>
        <end position="24"/>
    </location>
</feature>
<evidence type="ECO:0000313" key="2">
    <source>
        <dbReference type="EMBL" id="KAK9830611.1"/>
    </source>
</evidence>
<dbReference type="Proteomes" id="UP001445335">
    <property type="component" value="Unassembled WGS sequence"/>
</dbReference>
<dbReference type="PANTHER" id="PTHR33874:SF4">
    <property type="entry name" value="EXPRESSED PROTEIN"/>
    <property type="match status" value="1"/>
</dbReference>
<comment type="caution">
    <text evidence="2">The sequence shown here is derived from an EMBL/GenBank/DDBJ whole genome shotgun (WGS) entry which is preliminary data.</text>
</comment>